<keyword evidence="9" id="KW-0830">Ubiquinone</keyword>
<dbReference type="GO" id="GO:0110142">
    <property type="term" value="C:ubiquinone biosynthesis complex"/>
    <property type="evidence" value="ECO:0007669"/>
    <property type="project" value="UniProtKB-ARBA"/>
</dbReference>
<evidence type="ECO:0000256" key="2">
    <source>
        <dbReference type="ARBA" id="ARBA00004749"/>
    </source>
</evidence>
<dbReference type="Pfam" id="PF01494">
    <property type="entry name" value="FAD_binding_3"/>
    <property type="match status" value="1"/>
</dbReference>
<keyword evidence="4" id="KW-0285">Flavoprotein</keyword>
<dbReference type="EMBL" id="SIHO01000003">
    <property type="protein sequence ID" value="TFU01114.1"/>
    <property type="molecule type" value="Genomic_DNA"/>
</dbReference>
<evidence type="ECO:0000256" key="5">
    <source>
        <dbReference type="ARBA" id="ARBA00022827"/>
    </source>
</evidence>
<sequence length="408" mass="42793">MQSDVIIIGGGLVGMALALALDAHGLTSTVVDAADLDATLAPGFDGRASAIASAPARMLRAIGLGQVLDDHGCAINQIRVTDGLSPLHLHFDARTEGAAADPLGYMLENRLLRVALMAAAKPAKNVSVFAPARVADIKREATGATVTLADGTALRAPLVIAADGRRSSVREGAGIRVSSWRYPQTAIVTMIGHERPHDSIAFELFYPTGPFAILPLTGVPQAPNRSAIVWSIENEDAPGYTKLGPRALAAEIDKRIGGFLGKIELIAPSSSYPLGFHHAETYSAERLLLIGDAAHGIHPIAGQGLNMGLRDVAALAQVLVESARLGLDLGAPAVLARYSAWRRFDNSMVAGVTDALNRLFALKGRGPALVRRLGLAGVERIAPLKARFMAEARGETGDLPALLHGELV</sequence>
<dbReference type="RefSeq" id="WP_135246618.1">
    <property type="nucleotide sequence ID" value="NZ_SIHO01000003.1"/>
</dbReference>
<keyword evidence="6" id="KW-0560">Oxidoreductase</keyword>
<comment type="cofactor">
    <cofactor evidence="1">
        <name>FAD</name>
        <dbReference type="ChEBI" id="CHEBI:57692"/>
    </cofactor>
</comment>
<comment type="similarity">
    <text evidence="3">Belongs to the UbiH/COQ6 family.</text>
</comment>
<dbReference type="Proteomes" id="UP000297737">
    <property type="component" value="Unassembled WGS sequence"/>
</dbReference>
<dbReference type="PROSITE" id="PS01304">
    <property type="entry name" value="UBIH"/>
    <property type="match status" value="1"/>
</dbReference>
<dbReference type="InterPro" id="IPR010971">
    <property type="entry name" value="UbiH/COQ6"/>
</dbReference>
<dbReference type="OrthoDB" id="9796623at2"/>
<evidence type="ECO:0000256" key="1">
    <source>
        <dbReference type="ARBA" id="ARBA00001974"/>
    </source>
</evidence>
<dbReference type="PANTHER" id="PTHR43876:SF7">
    <property type="entry name" value="UBIQUINONE BIOSYNTHESIS MONOOXYGENASE COQ6, MITOCHONDRIAL"/>
    <property type="match status" value="1"/>
</dbReference>
<proteinExistence type="inferred from homology"/>
<protein>
    <submittedName>
        <fullName evidence="9">Ubiquinone biosynthesis protein UbiH</fullName>
    </submittedName>
</protein>
<dbReference type="GO" id="GO:0016705">
    <property type="term" value="F:oxidoreductase activity, acting on paired donors, with incorporation or reduction of molecular oxygen"/>
    <property type="evidence" value="ECO:0007669"/>
    <property type="project" value="InterPro"/>
</dbReference>
<accession>A0A4Y9EK26</accession>
<gene>
    <name evidence="9" type="ORF">EUV02_12435</name>
</gene>
<organism evidence="9 10">
    <name type="scientific">Glacieibacterium arshaanense</name>
    <dbReference type="NCBI Taxonomy" id="2511025"/>
    <lineage>
        <taxon>Bacteria</taxon>
        <taxon>Pseudomonadati</taxon>
        <taxon>Pseudomonadota</taxon>
        <taxon>Alphaproteobacteria</taxon>
        <taxon>Sphingomonadales</taxon>
        <taxon>Sphingosinicellaceae</taxon>
        <taxon>Glacieibacterium</taxon>
    </lineage>
</organism>
<dbReference type="SUPFAM" id="SSF51905">
    <property type="entry name" value="FAD/NAD(P)-binding domain"/>
    <property type="match status" value="1"/>
</dbReference>
<evidence type="ECO:0000259" key="8">
    <source>
        <dbReference type="Pfam" id="PF01494"/>
    </source>
</evidence>
<dbReference type="InterPro" id="IPR051205">
    <property type="entry name" value="UbiH/COQ6_monooxygenase"/>
</dbReference>
<evidence type="ECO:0000256" key="4">
    <source>
        <dbReference type="ARBA" id="ARBA00022630"/>
    </source>
</evidence>
<dbReference type="UniPathway" id="UPA00232"/>
<feature type="domain" description="FAD-binding" evidence="8">
    <location>
        <begin position="3"/>
        <end position="324"/>
    </location>
</feature>
<evidence type="ECO:0000313" key="10">
    <source>
        <dbReference type="Proteomes" id="UP000297737"/>
    </source>
</evidence>
<keyword evidence="10" id="KW-1185">Reference proteome</keyword>
<dbReference type="PRINTS" id="PR00420">
    <property type="entry name" value="RNGMNOXGNASE"/>
</dbReference>
<reference evidence="9 10" key="1">
    <citation type="submission" date="2019-02" db="EMBL/GenBank/DDBJ databases">
        <title>Polymorphobacter sp. isolated from the lake at the Tibet of China.</title>
        <authorList>
            <person name="Li A."/>
        </authorList>
    </citation>
    <scope>NUCLEOTIDE SEQUENCE [LARGE SCALE GENOMIC DNA]</scope>
    <source>
        <strain evidence="9 10">DJ1R-1</strain>
    </source>
</reference>
<keyword evidence="5" id="KW-0274">FAD</keyword>
<evidence type="ECO:0000256" key="6">
    <source>
        <dbReference type="ARBA" id="ARBA00023002"/>
    </source>
</evidence>
<dbReference type="InterPro" id="IPR036188">
    <property type="entry name" value="FAD/NAD-bd_sf"/>
</dbReference>
<evidence type="ECO:0000256" key="7">
    <source>
        <dbReference type="ARBA" id="ARBA00023033"/>
    </source>
</evidence>
<comment type="caution">
    <text evidence="9">The sequence shown here is derived from an EMBL/GenBank/DDBJ whole genome shotgun (WGS) entry which is preliminary data.</text>
</comment>
<dbReference type="NCBIfam" id="TIGR01988">
    <property type="entry name" value="Ubi-OHases"/>
    <property type="match status" value="1"/>
</dbReference>
<dbReference type="GO" id="GO:0071949">
    <property type="term" value="F:FAD binding"/>
    <property type="evidence" value="ECO:0007669"/>
    <property type="project" value="InterPro"/>
</dbReference>
<name>A0A4Y9EK26_9SPHN</name>
<evidence type="ECO:0000256" key="3">
    <source>
        <dbReference type="ARBA" id="ARBA00005349"/>
    </source>
</evidence>
<keyword evidence="7" id="KW-0503">Monooxygenase</keyword>
<comment type="pathway">
    <text evidence="2">Cofactor biosynthesis; ubiquinone biosynthesis.</text>
</comment>
<evidence type="ECO:0000313" key="9">
    <source>
        <dbReference type="EMBL" id="TFU01114.1"/>
    </source>
</evidence>
<dbReference type="InterPro" id="IPR018168">
    <property type="entry name" value="Ubi_Hdrlase_CS"/>
</dbReference>
<dbReference type="PANTHER" id="PTHR43876">
    <property type="entry name" value="UBIQUINONE BIOSYNTHESIS MONOOXYGENASE COQ6, MITOCHONDRIAL"/>
    <property type="match status" value="1"/>
</dbReference>
<dbReference type="AlphaFoldDB" id="A0A4Y9EK26"/>
<dbReference type="GO" id="GO:0004497">
    <property type="term" value="F:monooxygenase activity"/>
    <property type="evidence" value="ECO:0007669"/>
    <property type="project" value="UniProtKB-KW"/>
</dbReference>
<dbReference type="InterPro" id="IPR002938">
    <property type="entry name" value="FAD-bd"/>
</dbReference>
<dbReference type="GO" id="GO:0006744">
    <property type="term" value="P:ubiquinone biosynthetic process"/>
    <property type="evidence" value="ECO:0007669"/>
    <property type="project" value="UniProtKB-UniPathway"/>
</dbReference>
<dbReference type="FunFam" id="3.50.50.60:FF:000021">
    <property type="entry name" value="Ubiquinone biosynthesis monooxygenase COQ6"/>
    <property type="match status" value="1"/>
</dbReference>
<dbReference type="Gene3D" id="3.50.50.60">
    <property type="entry name" value="FAD/NAD(P)-binding domain"/>
    <property type="match status" value="2"/>
</dbReference>